<evidence type="ECO:0000313" key="3">
    <source>
        <dbReference type="Proteomes" id="UP000274139"/>
    </source>
</evidence>
<reference evidence="2 3" key="1">
    <citation type="submission" date="2018-10" db="EMBL/GenBank/DDBJ databases">
        <title>Draft genome sequence of Aquitalea MWU14-2217 isolated from a wild cranberry bog in Provincetown, Massachusetts.</title>
        <authorList>
            <person name="Ebadzadsahrai G."/>
            <person name="Soby S."/>
        </authorList>
    </citation>
    <scope>NUCLEOTIDE SEQUENCE [LARGE SCALE GENOMIC DNA]</scope>
    <source>
        <strain evidence="2 3">MWU14-2217</strain>
    </source>
</reference>
<feature type="transmembrane region" description="Helical" evidence="1">
    <location>
        <begin position="38"/>
        <end position="56"/>
    </location>
</feature>
<dbReference type="AlphaFoldDB" id="A0A454JN69"/>
<feature type="transmembrane region" description="Helical" evidence="1">
    <location>
        <begin position="6"/>
        <end position="26"/>
    </location>
</feature>
<accession>A0A454JN69</accession>
<evidence type="ECO:0000256" key="1">
    <source>
        <dbReference type="SAM" id="Phobius"/>
    </source>
</evidence>
<protein>
    <submittedName>
        <fullName evidence="2">Uncharacterized protein</fullName>
    </submittedName>
</protein>
<dbReference type="OrthoDB" id="8592823at2"/>
<keyword evidence="1" id="KW-0812">Transmembrane</keyword>
<dbReference type="RefSeq" id="WP_103522975.1">
    <property type="nucleotide sequence ID" value="NZ_JAIZDC010000005.1"/>
</dbReference>
<keyword evidence="3" id="KW-1185">Reference proteome</keyword>
<evidence type="ECO:0000313" key="2">
    <source>
        <dbReference type="EMBL" id="RMD01747.1"/>
    </source>
</evidence>
<gene>
    <name evidence="2" type="ORF">EAY64_01315</name>
</gene>
<keyword evidence="1" id="KW-1133">Transmembrane helix</keyword>
<sequence>MLALWRLWAIVMILAFGWSAISYALTRNPRYLHISQRLCKWTGGLGLLITLFWLIGKLIR</sequence>
<proteinExistence type="predicted"/>
<organism evidence="2 3">
    <name type="scientific">Aquitalea palustris</name>
    <dbReference type="NCBI Taxonomy" id="2480983"/>
    <lineage>
        <taxon>Bacteria</taxon>
        <taxon>Pseudomonadati</taxon>
        <taxon>Pseudomonadota</taxon>
        <taxon>Betaproteobacteria</taxon>
        <taxon>Neisseriales</taxon>
        <taxon>Chromobacteriaceae</taxon>
        <taxon>Aquitalea</taxon>
    </lineage>
</organism>
<comment type="caution">
    <text evidence="2">The sequence shown here is derived from an EMBL/GenBank/DDBJ whole genome shotgun (WGS) entry which is preliminary data.</text>
</comment>
<keyword evidence="1" id="KW-0472">Membrane</keyword>
<dbReference type="Proteomes" id="UP000274139">
    <property type="component" value="Unassembled WGS sequence"/>
</dbReference>
<dbReference type="EMBL" id="RFAR01000004">
    <property type="protein sequence ID" value="RMD01747.1"/>
    <property type="molecule type" value="Genomic_DNA"/>
</dbReference>
<name>A0A454JN69_9NEIS</name>